<evidence type="ECO:0000256" key="14">
    <source>
        <dbReference type="ARBA" id="ARBA00023242"/>
    </source>
</evidence>
<keyword evidence="8" id="KW-0132">Cell division</keyword>
<sequence length="114" mass="12658">NPAALARLQEKMKEYETVTALEKASASFVKRVEGLGDDCEDMAAAGVLHGQVLEQWPNIFRILGLFLENREQHAEYRENINASTEDGPPASDEGSWLVRIPIEELQAAKESFNG</sequence>
<dbReference type="GO" id="GO:0008608">
    <property type="term" value="P:attachment of spindle microtubules to kinetochore"/>
    <property type="evidence" value="ECO:0007669"/>
    <property type="project" value="TreeGrafter"/>
</dbReference>
<keyword evidence="15" id="KW-0131">Cell cycle</keyword>
<dbReference type="OrthoDB" id="3230169at2759"/>
<comment type="subcellular location">
    <subcellularLocation>
        <location evidence="3">Chromosome</location>
        <location evidence="3">Centromere</location>
        <location evidence="3">Kinetochore</location>
    </subcellularLocation>
    <subcellularLocation>
        <location evidence="2">Cytoplasm</location>
        <location evidence="2">Cytoskeleton</location>
        <location evidence="2">Spindle</location>
    </subcellularLocation>
    <subcellularLocation>
        <location evidence="1">Nucleus</location>
    </subcellularLocation>
</comment>
<evidence type="ECO:0000256" key="7">
    <source>
        <dbReference type="ARBA" id="ARBA00022490"/>
    </source>
</evidence>
<dbReference type="PANTHER" id="PTHR28036:SF1">
    <property type="entry name" value="DASH COMPLEX SUBUNIT DAD2"/>
    <property type="match status" value="1"/>
</dbReference>
<keyword evidence="9" id="KW-0493">Microtubule</keyword>
<dbReference type="EMBL" id="KV417721">
    <property type="protein sequence ID" value="KZP08430.1"/>
    <property type="molecule type" value="Genomic_DNA"/>
</dbReference>
<gene>
    <name evidence="18" type="ORF">FIBSPDRAFT_761373</name>
</gene>
<feature type="non-terminal residue" evidence="18">
    <location>
        <position position="1"/>
    </location>
</feature>
<evidence type="ECO:0000256" key="15">
    <source>
        <dbReference type="ARBA" id="ARBA00023306"/>
    </source>
</evidence>
<evidence type="ECO:0000313" key="18">
    <source>
        <dbReference type="EMBL" id="KZP08430.1"/>
    </source>
</evidence>
<organism evidence="18 19">
    <name type="scientific">Athelia psychrophila</name>
    <dbReference type="NCBI Taxonomy" id="1759441"/>
    <lineage>
        <taxon>Eukaryota</taxon>
        <taxon>Fungi</taxon>
        <taxon>Dikarya</taxon>
        <taxon>Basidiomycota</taxon>
        <taxon>Agaricomycotina</taxon>
        <taxon>Agaricomycetes</taxon>
        <taxon>Agaricomycetidae</taxon>
        <taxon>Atheliales</taxon>
        <taxon>Atheliaceae</taxon>
        <taxon>Athelia</taxon>
    </lineage>
</organism>
<keyword evidence="14" id="KW-0539">Nucleus</keyword>
<evidence type="ECO:0000256" key="11">
    <source>
        <dbReference type="ARBA" id="ARBA00022829"/>
    </source>
</evidence>
<keyword evidence="16" id="KW-0137">Centromere</keyword>
<keyword evidence="12" id="KW-0995">Kinetochore</keyword>
<protein>
    <recommendedName>
        <fullName evidence="5">DASH complex subunit DAD2</fullName>
    </recommendedName>
    <alternativeName>
        <fullName evidence="17">Outer kinetochore protein DAD2</fullName>
    </alternativeName>
</protein>
<evidence type="ECO:0000256" key="10">
    <source>
        <dbReference type="ARBA" id="ARBA00022776"/>
    </source>
</evidence>
<dbReference type="GO" id="GO:0005874">
    <property type="term" value="C:microtubule"/>
    <property type="evidence" value="ECO:0007669"/>
    <property type="project" value="UniProtKB-KW"/>
</dbReference>
<keyword evidence="13" id="KW-0206">Cytoskeleton</keyword>
<evidence type="ECO:0000256" key="1">
    <source>
        <dbReference type="ARBA" id="ARBA00004123"/>
    </source>
</evidence>
<dbReference type="GO" id="GO:0051301">
    <property type="term" value="P:cell division"/>
    <property type="evidence" value="ECO:0007669"/>
    <property type="project" value="UniProtKB-KW"/>
</dbReference>
<evidence type="ECO:0000256" key="3">
    <source>
        <dbReference type="ARBA" id="ARBA00004629"/>
    </source>
</evidence>
<reference evidence="18 19" key="1">
    <citation type="journal article" date="2016" name="Mol. Biol. Evol.">
        <title>Comparative Genomics of Early-Diverging Mushroom-Forming Fungi Provides Insights into the Origins of Lignocellulose Decay Capabilities.</title>
        <authorList>
            <person name="Nagy L.G."/>
            <person name="Riley R."/>
            <person name="Tritt A."/>
            <person name="Adam C."/>
            <person name="Daum C."/>
            <person name="Floudas D."/>
            <person name="Sun H."/>
            <person name="Yadav J.S."/>
            <person name="Pangilinan J."/>
            <person name="Larsson K.H."/>
            <person name="Matsuura K."/>
            <person name="Barry K."/>
            <person name="Labutti K."/>
            <person name="Kuo R."/>
            <person name="Ohm R.A."/>
            <person name="Bhattacharya S.S."/>
            <person name="Shirouzu T."/>
            <person name="Yoshinaga Y."/>
            <person name="Martin F.M."/>
            <person name="Grigoriev I.V."/>
            <person name="Hibbett D.S."/>
        </authorList>
    </citation>
    <scope>NUCLEOTIDE SEQUENCE [LARGE SCALE GENOMIC DNA]</scope>
    <source>
        <strain evidence="18 19">CBS 109695</strain>
    </source>
</reference>
<evidence type="ECO:0000256" key="5">
    <source>
        <dbReference type="ARBA" id="ARBA00020260"/>
    </source>
</evidence>
<evidence type="ECO:0000256" key="2">
    <source>
        <dbReference type="ARBA" id="ARBA00004186"/>
    </source>
</evidence>
<keyword evidence="19" id="KW-1185">Reference proteome</keyword>
<evidence type="ECO:0000256" key="17">
    <source>
        <dbReference type="ARBA" id="ARBA00030568"/>
    </source>
</evidence>
<evidence type="ECO:0000256" key="4">
    <source>
        <dbReference type="ARBA" id="ARBA00005501"/>
    </source>
</evidence>
<dbReference type="GO" id="GO:0042729">
    <property type="term" value="C:DASH complex"/>
    <property type="evidence" value="ECO:0007669"/>
    <property type="project" value="InterPro"/>
</dbReference>
<comment type="similarity">
    <text evidence="4">Belongs to the DASH complex DAD2 family.</text>
</comment>
<dbReference type="AlphaFoldDB" id="A0A165XD72"/>
<dbReference type="Pfam" id="PF08654">
    <property type="entry name" value="DASH_Dad2"/>
    <property type="match status" value="1"/>
</dbReference>
<keyword evidence="11" id="KW-0159">Chromosome partition</keyword>
<dbReference type="GO" id="GO:0044732">
    <property type="term" value="C:mitotic spindle pole body"/>
    <property type="evidence" value="ECO:0007669"/>
    <property type="project" value="TreeGrafter"/>
</dbReference>
<keyword evidence="10" id="KW-0498">Mitosis</keyword>
<dbReference type="PANTHER" id="PTHR28036">
    <property type="entry name" value="DASH COMPLEX SUBUNIT DAD2"/>
    <property type="match status" value="1"/>
</dbReference>
<accession>A0A165XD72</accession>
<evidence type="ECO:0000256" key="8">
    <source>
        <dbReference type="ARBA" id="ARBA00022618"/>
    </source>
</evidence>
<evidence type="ECO:0000313" key="19">
    <source>
        <dbReference type="Proteomes" id="UP000076532"/>
    </source>
</evidence>
<keyword evidence="6" id="KW-0158">Chromosome</keyword>
<evidence type="ECO:0000256" key="16">
    <source>
        <dbReference type="ARBA" id="ARBA00023328"/>
    </source>
</evidence>
<evidence type="ECO:0000256" key="6">
    <source>
        <dbReference type="ARBA" id="ARBA00022454"/>
    </source>
</evidence>
<evidence type="ECO:0000256" key="12">
    <source>
        <dbReference type="ARBA" id="ARBA00022838"/>
    </source>
</evidence>
<dbReference type="Proteomes" id="UP000076532">
    <property type="component" value="Unassembled WGS sequence"/>
</dbReference>
<evidence type="ECO:0000256" key="13">
    <source>
        <dbReference type="ARBA" id="ARBA00023212"/>
    </source>
</evidence>
<keyword evidence="7" id="KW-0963">Cytoplasm</keyword>
<dbReference type="GO" id="GO:0000278">
    <property type="term" value="P:mitotic cell cycle"/>
    <property type="evidence" value="ECO:0007669"/>
    <property type="project" value="InterPro"/>
</dbReference>
<dbReference type="InterPro" id="IPR013963">
    <property type="entry name" value="DASH_Dad2"/>
</dbReference>
<evidence type="ECO:0000256" key="9">
    <source>
        <dbReference type="ARBA" id="ARBA00022701"/>
    </source>
</evidence>
<proteinExistence type="inferred from homology"/>
<name>A0A165XD72_9AGAM</name>
<dbReference type="GO" id="GO:1990023">
    <property type="term" value="C:mitotic spindle midzone"/>
    <property type="evidence" value="ECO:0007669"/>
    <property type="project" value="TreeGrafter"/>
</dbReference>